<organism evidence="4">
    <name type="scientific">bioreactor metagenome</name>
    <dbReference type="NCBI Taxonomy" id="1076179"/>
    <lineage>
        <taxon>unclassified sequences</taxon>
        <taxon>metagenomes</taxon>
        <taxon>ecological metagenomes</taxon>
    </lineage>
</organism>
<keyword evidence="2" id="KW-0812">Transmembrane</keyword>
<feature type="compositionally biased region" description="Polar residues" evidence="1">
    <location>
        <begin position="162"/>
        <end position="184"/>
    </location>
</feature>
<comment type="caution">
    <text evidence="4">The sequence shown here is derived from an EMBL/GenBank/DDBJ whole genome shotgun (WGS) entry which is preliminary data.</text>
</comment>
<feature type="transmembrane region" description="Helical" evidence="2">
    <location>
        <begin position="99"/>
        <end position="120"/>
    </location>
</feature>
<dbReference type="EMBL" id="VSSQ01013931">
    <property type="protein sequence ID" value="MPM52587.1"/>
    <property type="molecule type" value="Genomic_DNA"/>
</dbReference>
<keyword evidence="2" id="KW-0472">Membrane</keyword>
<feature type="compositionally biased region" description="Low complexity" evidence="1">
    <location>
        <begin position="194"/>
        <end position="232"/>
    </location>
</feature>
<feature type="compositionally biased region" description="Basic and acidic residues" evidence="1">
    <location>
        <begin position="266"/>
        <end position="284"/>
    </location>
</feature>
<name>A0A645AHU2_9ZZZZ</name>
<evidence type="ECO:0000313" key="4">
    <source>
        <dbReference type="EMBL" id="MPM52587.1"/>
    </source>
</evidence>
<gene>
    <name evidence="4" type="ORF">SDC9_99347</name>
</gene>
<feature type="transmembrane region" description="Helical" evidence="2">
    <location>
        <begin position="71"/>
        <end position="93"/>
    </location>
</feature>
<accession>A0A645AHU2</accession>
<sequence length="331" mass="34640">MSMNQQPPKSAQEIIKLKRPRSVAVYDDYVDAAHAVDYLADRQFPVATLAIVGTDLKSVERVTGSMTWGKVLLSGFLQGSTWAGMFAILMWLLQPGMSLLNLLAMGLLGFGLVGMAMSALQYRMRGRDRDYTSTTAIIATHYEVLAEAEYVDKARSLLSGGSAQTREVQPQPQAQSVTPPQQVDLNKLPPPAWPTSASPAAPGQTAGPGQAPASGQAAAAPAQQPAASSPGASNMSYGQYWSEGDAPGIGDVPKRFGGPAQPAVSEKPEGADHKPESADQKPEGADQADQGDAPKRVGGAAQPEESEKHQGPEQGSAQPPRRGDSAGPSGD</sequence>
<protein>
    <recommendedName>
        <fullName evidence="3">General stress protein 17M-like domain-containing protein</fullName>
    </recommendedName>
</protein>
<dbReference type="Pfam" id="PF11181">
    <property type="entry name" value="YflT"/>
    <property type="match status" value="1"/>
</dbReference>
<reference evidence="4" key="1">
    <citation type="submission" date="2019-08" db="EMBL/GenBank/DDBJ databases">
        <authorList>
            <person name="Kucharzyk K."/>
            <person name="Murdoch R.W."/>
            <person name="Higgins S."/>
            <person name="Loffler F."/>
        </authorList>
    </citation>
    <scope>NUCLEOTIDE SEQUENCE</scope>
</reference>
<evidence type="ECO:0000259" key="3">
    <source>
        <dbReference type="Pfam" id="PF11181"/>
    </source>
</evidence>
<proteinExistence type="predicted"/>
<evidence type="ECO:0000256" key="2">
    <source>
        <dbReference type="SAM" id="Phobius"/>
    </source>
</evidence>
<keyword evidence="2" id="KW-1133">Transmembrane helix</keyword>
<feature type="domain" description="General stress protein 17M-like" evidence="3">
    <location>
        <begin position="22"/>
        <end position="96"/>
    </location>
</feature>
<dbReference type="InterPro" id="IPR025889">
    <property type="entry name" value="GSP17M-like_dom"/>
</dbReference>
<dbReference type="AlphaFoldDB" id="A0A645AHU2"/>
<feature type="region of interest" description="Disordered" evidence="1">
    <location>
        <begin position="162"/>
        <end position="331"/>
    </location>
</feature>
<evidence type="ECO:0000256" key="1">
    <source>
        <dbReference type="SAM" id="MobiDB-lite"/>
    </source>
</evidence>